<keyword evidence="1" id="KW-1133">Transmembrane helix</keyword>
<evidence type="ECO:0000256" key="1">
    <source>
        <dbReference type="SAM" id="Phobius"/>
    </source>
</evidence>
<sequence>MADGDATEGVQPIRQAVFAHFASHFKASVVDTPEMDNLQFIRLSSLEGDSLTKPFSLEEVKSAVWDCDSYKSPGPDEINFGFIKDFWPELQADIMRFIAEFHRNGKLTKGLNSTFIALIPKILDGILIANEAMDEARRTKKELMLFKVNFEKSYDSVDWGYLEVVMGKMSFPVLWRRWIEECICTASASVLVNGSPTEEFPLERGLRQGDPLSPFLFLLAAEGLNVLMQAMVDHQLFSRVGGSGSSWWREIVRIRDGVEGLGGGRFGEGILKRVGDGTETFFWTDPWLGGIPLCERFRRLFDLAVNRSCTVVEMFSLGWDNGGEVWEWRRQLRAWRRKCWGSARLYFLTYSCRLRPPTGGYGNLIMSERLMRDWLPTKTNLAIRGIITPEAQLCVTGCGGIETTHHLFISCNLFGSLGHQLGCGLTCHRWIRKIWLIIFFSLLSLLVVIAHAAPFSSLFGSYVFG</sequence>
<evidence type="ECO:0000313" key="3">
    <source>
        <dbReference type="EMBL" id="GAU25751.1"/>
    </source>
</evidence>
<keyword evidence="1" id="KW-0812">Transmembrane</keyword>
<dbReference type="Pfam" id="PF00078">
    <property type="entry name" value="RVT_1"/>
    <property type="match status" value="1"/>
</dbReference>
<evidence type="ECO:0000259" key="2">
    <source>
        <dbReference type="Pfam" id="PF00078"/>
    </source>
</evidence>
<dbReference type="Proteomes" id="UP000242715">
    <property type="component" value="Unassembled WGS sequence"/>
</dbReference>
<dbReference type="AlphaFoldDB" id="A0A2Z6M0Y2"/>
<feature type="transmembrane region" description="Helical" evidence="1">
    <location>
        <begin position="434"/>
        <end position="453"/>
    </location>
</feature>
<reference evidence="4" key="1">
    <citation type="journal article" date="2017" name="Front. Plant Sci.">
        <title>Climate Clever Clovers: New Paradigm to Reduce the Environmental Footprint of Ruminants by Breeding Low Methanogenic Forages Utilizing Haplotype Variation.</title>
        <authorList>
            <person name="Kaur P."/>
            <person name="Appels R."/>
            <person name="Bayer P.E."/>
            <person name="Keeble-Gagnere G."/>
            <person name="Wang J."/>
            <person name="Hirakawa H."/>
            <person name="Shirasawa K."/>
            <person name="Vercoe P."/>
            <person name="Stefanova K."/>
            <person name="Durmic Z."/>
            <person name="Nichols P."/>
            <person name="Revell C."/>
            <person name="Isobe S.N."/>
            <person name="Edwards D."/>
            <person name="Erskine W."/>
        </authorList>
    </citation>
    <scope>NUCLEOTIDE SEQUENCE [LARGE SCALE GENOMIC DNA]</scope>
    <source>
        <strain evidence="4">cv. Daliak</strain>
    </source>
</reference>
<name>A0A2Z6M0Y2_TRISU</name>
<dbReference type="InterPro" id="IPR052343">
    <property type="entry name" value="Retrotransposon-Effector_Assoc"/>
</dbReference>
<dbReference type="PANTHER" id="PTHR46890">
    <property type="entry name" value="NON-LTR RETROLELEMENT REVERSE TRANSCRIPTASE-LIKE PROTEIN-RELATED"/>
    <property type="match status" value="1"/>
</dbReference>
<dbReference type="InterPro" id="IPR043502">
    <property type="entry name" value="DNA/RNA_pol_sf"/>
</dbReference>
<feature type="domain" description="Reverse transcriptase" evidence="2">
    <location>
        <begin position="121"/>
        <end position="223"/>
    </location>
</feature>
<keyword evidence="1" id="KW-0472">Membrane</keyword>
<protein>
    <recommendedName>
        <fullName evidence="2">Reverse transcriptase domain-containing protein</fullName>
    </recommendedName>
</protein>
<dbReference type="InterPro" id="IPR000477">
    <property type="entry name" value="RT_dom"/>
</dbReference>
<dbReference type="SUPFAM" id="SSF56672">
    <property type="entry name" value="DNA/RNA polymerases"/>
    <property type="match status" value="1"/>
</dbReference>
<accession>A0A2Z6M0Y2</accession>
<dbReference type="EMBL" id="DF973319">
    <property type="protein sequence ID" value="GAU25751.1"/>
    <property type="molecule type" value="Genomic_DNA"/>
</dbReference>
<proteinExistence type="predicted"/>
<evidence type="ECO:0000313" key="4">
    <source>
        <dbReference type="Proteomes" id="UP000242715"/>
    </source>
</evidence>
<dbReference type="OrthoDB" id="1934719at2759"/>
<organism evidence="3 4">
    <name type="scientific">Trifolium subterraneum</name>
    <name type="common">Subterranean clover</name>
    <dbReference type="NCBI Taxonomy" id="3900"/>
    <lineage>
        <taxon>Eukaryota</taxon>
        <taxon>Viridiplantae</taxon>
        <taxon>Streptophyta</taxon>
        <taxon>Embryophyta</taxon>
        <taxon>Tracheophyta</taxon>
        <taxon>Spermatophyta</taxon>
        <taxon>Magnoliopsida</taxon>
        <taxon>eudicotyledons</taxon>
        <taxon>Gunneridae</taxon>
        <taxon>Pentapetalae</taxon>
        <taxon>rosids</taxon>
        <taxon>fabids</taxon>
        <taxon>Fabales</taxon>
        <taxon>Fabaceae</taxon>
        <taxon>Papilionoideae</taxon>
        <taxon>50 kb inversion clade</taxon>
        <taxon>NPAAA clade</taxon>
        <taxon>Hologalegina</taxon>
        <taxon>IRL clade</taxon>
        <taxon>Trifolieae</taxon>
        <taxon>Trifolium</taxon>
    </lineage>
</organism>
<keyword evidence="4" id="KW-1185">Reference proteome</keyword>
<dbReference type="PANTHER" id="PTHR46890:SF48">
    <property type="entry name" value="RNA-DIRECTED DNA POLYMERASE"/>
    <property type="match status" value="1"/>
</dbReference>
<gene>
    <name evidence="3" type="ORF">TSUD_216830</name>
</gene>